<organism evidence="1 2">
    <name type="scientific">Lipomyces orientalis</name>
    <dbReference type="NCBI Taxonomy" id="1233043"/>
    <lineage>
        <taxon>Eukaryota</taxon>
        <taxon>Fungi</taxon>
        <taxon>Dikarya</taxon>
        <taxon>Ascomycota</taxon>
        <taxon>Saccharomycotina</taxon>
        <taxon>Lipomycetes</taxon>
        <taxon>Lipomycetales</taxon>
        <taxon>Lipomycetaceae</taxon>
        <taxon>Lipomyces</taxon>
    </lineage>
</organism>
<proteinExistence type="predicted"/>
<name>A0ACC3U015_9ASCO</name>
<reference evidence="2" key="1">
    <citation type="journal article" date="2024" name="Front. Bioeng. Biotechnol.">
        <title>Genome-scale model development and genomic sequencing of the oleaginous clade Lipomyces.</title>
        <authorList>
            <person name="Czajka J.J."/>
            <person name="Han Y."/>
            <person name="Kim J."/>
            <person name="Mondo S.J."/>
            <person name="Hofstad B.A."/>
            <person name="Robles A."/>
            <person name="Haridas S."/>
            <person name="Riley R."/>
            <person name="LaButti K."/>
            <person name="Pangilinan J."/>
            <person name="Andreopoulos W."/>
            <person name="Lipzen A."/>
            <person name="Yan J."/>
            <person name="Wang M."/>
            <person name="Ng V."/>
            <person name="Grigoriev I.V."/>
            <person name="Spatafora J.W."/>
            <person name="Magnuson J.K."/>
            <person name="Baker S.E."/>
            <person name="Pomraning K.R."/>
        </authorList>
    </citation>
    <scope>NUCLEOTIDE SEQUENCE [LARGE SCALE GENOMIC DNA]</scope>
    <source>
        <strain evidence="2">CBS 10300</strain>
    </source>
</reference>
<evidence type="ECO:0000313" key="1">
    <source>
        <dbReference type="EMBL" id="KAK9326415.1"/>
    </source>
</evidence>
<evidence type="ECO:0000313" key="2">
    <source>
        <dbReference type="Proteomes" id="UP001489719"/>
    </source>
</evidence>
<comment type="caution">
    <text evidence="1">The sequence shown here is derived from an EMBL/GenBank/DDBJ whole genome shotgun (WGS) entry which is preliminary data.</text>
</comment>
<dbReference type="Proteomes" id="UP001489719">
    <property type="component" value="Unassembled WGS sequence"/>
</dbReference>
<keyword evidence="2" id="KW-1185">Reference proteome</keyword>
<accession>A0ACC3U015</accession>
<dbReference type="EMBL" id="MU970034">
    <property type="protein sequence ID" value="KAK9326415.1"/>
    <property type="molecule type" value="Genomic_DNA"/>
</dbReference>
<gene>
    <name evidence="1" type="ORF">V1517DRAFT_311726</name>
</gene>
<protein>
    <submittedName>
        <fullName evidence="1">Uncharacterized protein</fullName>
    </submittedName>
</protein>
<sequence length="85" mass="9832">MIGPNCRKQYRSTKSAFMALALLVLTLASINYRRRLRCRVNVDVVARALVSVELLTQCLGVGLLQFVRRPYQLHRTNEDIVRWCP</sequence>